<dbReference type="AlphaFoldDB" id="A0A975BPW5"/>
<gene>
    <name evidence="1" type="ORF">dnm_049470</name>
</gene>
<dbReference type="EMBL" id="CP061800">
    <property type="protein sequence ID" value="QTA88900.1"/>
    <property type="molecule type" value="Genomic_DNA"/>
</dbReference>
<evidence type="ECO:0000313" key="1">
    <source>
        <dbReference type="EMBL" id="QTA88900.1"/>
    </source>
</evidence>
<dbReference type="Proteomes" id="UP000663722">
    <property type="component" value="Chromosome"/>
</dbReference>
<sequence length="80" mass="9409">MLCLFFFLSFRSTEFTPKPAKAGIHCLFIGKRRQKRIPAFAGITDCYRNWLRKLYHRVIANILQIYMIEIGHHVKIGILS</sequence>
<protein>
    <submittedName>
        <fullName evidence="1">Uncharacterized protein</fullName>
    </submittedName>
</protein>
<reference evidence="1" key="1">
    <citation type="journal article" date="2021" name="Microb. Physiol.">
        <title>Proteogenomic Insights into the Physiology of Marine, Sulfate-Reducing, Filamentous Desulfonema limicola and Desulfonema magnum.</title>
        <authorList>
            <person name="Schnaars V."/>
            <person name="Wohlbrand L."/>
            <person name="Scheve S."/>
            <person name="Hinrichs C."/>
            <person name="Reinhardt R."/>
            <person name="Rabus R."/>
        </authorList>
    </citation>
    <scope>NUCLEOTIDE SEQUENCE</scope>
    <source>
        <strain evidence="1">4be13</strain>
    </source>
</reference>
<accession>A0A975BPW5</accession>
<keyword evidence="2" id="KW-1185">Reference proteome</keyword>
<organism evidence="1 2">
    <name type="scientific">Desulfonema magnum</name>
    <dbReference type="NCBI Taxonomy" id="45655"/>
    <lineage>
        <taxon>Bacteria</taxon>
        <taxon>Pseudomonadati</taxon>
        <taxon>Thermodesulfobacteriota</taxon>
        <taxon>Desulfobacteria</taxon>
        <taxon>Desulfobacterales</taxon>
        <taxon>Desulfococcaceae</taxon>
        <taxon>Desulfonema</taxon>
    </lineage>
</organism>
<dbReference type="KEGG" id="dmm:dnm_049470"/>
<evidence type="ECO:0000313" key="2">
    <source>
        <dbReference type="Proteomes" id="UP000663722"/>
    </source>
</evidence>
<name>A0A975BPW5_9BACT</name>
<proteinExistence type="predicted"/>